<dbReference type="EMBL" id="JAQLKE010000028">
    <property type="protein sequence ID" value="MDB7084981.1"/>
    <property type="molecule type" value="Genomic_DNA"/>
</dbReference>
<reference evidence="2" key="1">
    <citation type="submission" date="2019-11" db="EMBL/GenBank/DDBJ databases">
        <authorList>
            <person name="Feng L."/>
        </authorList>
    </citation>
    <scope>NUCLEOTIDE SEQUENCE</scope>
    <source>
        <strain evidence="2">CramosumLFYP8</strain>
    </source>
</reference>
<evidence type="ECO:0000313" key="2">
    <source>
        <dbReference type="EMBL" id="VYT57916.1"/>
    </source>
</evidence>
<name>A0A6N2XW64_9FIRM</name>
<dbReference type="AlphaFoldDB" id="A0A6N2XW64"/>
<proteinExistence type="predicted"/>
<reference evidence="1" key="2">
    <citation type="submission" date="2023-01" db="EMBL/GenBank/DDBJ databases">
        <title>Human gut microbiome strain richness.</title>
        <authorList>
            <person name="Chen-Liaw A."/>
        </authorList>
    </citation>
    <scope>NUCLEOTIDE SEQUENCE</scope>
    <source>
        <strain evidence="1">1001217st2_G6_1001217B_191108</strain>
    </source>
</reference>
<accession>A0A6N2XW64</accession>
<dbReference type="Proteomes" id="UP001211987">
    <property type="component" value="Unassembled WGS sequence"/>
</dbReference>
<sequence length="335" mass="40252">MFKFKKMTNILTEKEAKKIANDFYSRNNSSMFKKHDIFLECWIEETMDNQKFKIELHTIVSPNYDEYGECEFTSYYDSYKELLEKNIYCHIYRALTDGATAVTPAIENPNNLLMSRIFSPIKIYINSQIVLPVKIMEQLGCHDWINDYYRNKANMEFINVKLGKDKYTKLASQEDFDSAINNYFKEYLKKNNIKLSLKQEKNIGTEFKKLLNDDNFKCLLGLFVTLDEQYCFESFFEKNNKTGIERIIIEHPEESEKFHHGYRWSALYDFIDNLRINSDEKALIIENREMLLDIYEHYPNHLQTLNHEIRKSYLSDEFETHFRYTEDEFVDEREL</sequence>
<dbReference type="RefSeq" id="WP_118233020.1">
    <property type="nucleotide sequence ID" value="NZ_CACRTL010000003.1"/>
</dbReference>
<evidence type="ECO:0000313" key="1">
    <source>
        <dbReference type="EMBL" id="MDB7084981.1"/>
    </source>
</evidence>
<dbReference type="EMBL" id="CACRTL010000003">
    <property type="protein sequence ID" value="VYT57916.1"/>
    <property type="molecule type" value="Genomic_DNA"/>
</dbReference>
<gene>
    <name evidence="2" type="ORF">CRLFYP8_00567</name>
    <name evidence="1" type="ORF">PM738_14320</name>
</gene>
<protein>
    <submittedName>
        <fullName evidence="2">Uncharacterized protein</fullName>
    </submittedName>
</protein>
<organism evidence="2">
    <name type="scientific">Thomasclavelia ramosa</name>
    <dbReference type="NCBI Taxonomy" id="1547"/>
    <lineage>
        <taxon>Bacteria</taxon>
        <taxon>Bacillati</taxon>
        <taxon>Bacillota</taxon>
        <taxon>Erysipelotrichia</taxon>
        <taxon>Erysipelotrichales</taxon>
        <taxon>Coprobacillaceae</taxon>
        <taxon>Thomasclavelia</taxon>
    </lineage>
</organism>